<dbReference type="STRING" id="680127.SAMN05421593_4521"/>
<protein>
    <recommendedName>
        <fullName evidence="4">Cytochrome c domain-containing protein</fullName>
    </recommendedName>
</protein>
<evidence type="ECO:0000256" key="1">
    <source>
        <dbReference type="SAM" id="Phobius"/>
    </source>
</evidence>
<reference evidence="2 3" key="1">
    <citation type="submission" date="2016-10" db="EMBL/GenBank/DDBJ databases">
        <authorList>
            <person name="de Groot N.N."/>
        </authorList>
    </citation>
    <scope>NUCLEOTIDE SEQUENCE [LARGE SCALE GENOMIC DNA]</scope>
    <source>
        <strain evidence="2 3">DSM 23031</strain>
    </source>
</reference>
<dbReference type="SUPFAM" id="SSF48695">
    <property type="entry name" value="Multiheme cytochromes"/>
    <property type="match status" value="1"/>
</dbReference>
<keyword evidence="1" id="KW-0472">Membrane</keyword>
<evidence type="ECO:0008006" key="4">
    <source>
        <dbReference type="Google" id="ProtNLM"/>
    </source>
</evidence>
<name>A0A1H6IFX8_CHRCI</name>
<dbReference type="Proteomes" id="UP000198561">
    <property type="component" value="Unassembled WGS sequence"/>
</dbReference>
<proteinExistence type="predicted"/>
<dbReference type="OrthoDB" id="656942at2"/>
<dbReference type="AlphaFoldDB" id="A0A1H6IFX8"/>
<gene>
    <name evidence="2" type="ORF">SAMN05421593_4521</name>
</gene>
<dbReference type="InterPro" id="IPR036280">
    <property type="entry name" value="Multihaem_cyt_sf"/>
</dbReference>
<accession>A0A1H6IFX8</accession>
<dbReference type="EMBL" id="FNWQ01000009">
    <property type="protein sequence ID" value="SEH47778.1"/>
    <property type="molecule type" value="Genomic_DNA"/>
</dbReference>
<evidence type="ECO:0000313" key="3">
    <source>
        <dbReference type="Proteomes" id="UP000198561"/>
    </source>
</evidence>
<keyword evidence="1" id="KW-1133">Transmembrane helix</keyword>
<organism evidence="2 3">
    <name type="scientific">Chryseobacterium culicis</name>
    <dbReference type="NCBI Taxonomy" id="680127"/>
    <lineage>
        <taxon>Bacteria</taxon>
        <taxon>Pseudomonadati</taxon>
        <taxon>Bacteroidota</taxon>
        <taxon>Flavobacteriia</taxon>
        <taxon>Flavobacteriales</taxon>
        <taxon>Weeksellaceae</taxon>
        <taxon>Chryseobacterium group</taxon>
        <taxon>Chryseobacterium</taxon>
    </lineage>
</organism>
<evidence type="ECO:0000313" key="2">
    <source>
        <dbReference type="EMBL" id="SEH47778.1"/>
    </source>
</evidence>
<keyword evidence="1" id="KW-0812">Transmembrane</keyword>
<feature type="transmembrane region" description="Helical" evidence="1">
    <location>
        <begin position="18"/>
        <end position="36"/>
    </location>
</feature>
<sequence length="221" mass="24838">MESKHQNKDLNSKKSYRFLTKILATILFASCIMYAFSETAKVFKIYKGEKIVFHQNNIKDSVKSVQAFAKVYKVLQSPRCVNCHPVGDIPLQGDERKLHAMNPKRGEDGKGILTMKCTNCHQPENTSGEHTPPGNPNWHLPPANMKMVFEGKSPNELAKQLINPKLNGNKNKKALIAHADDALVVWGWNPGDGRTLPPYSHKEFKEAWITWLNTGAYAPAN</sequence>